<evidence type="ECO:0000256" key="4">
    <source>
        <dbReference type="ARBA" id="ARBA00022723"/>
    </source>
</evidence>
<evidence type="ECO:0000256" key="11">
    <source>
        <dbReference type="PIRSR" id="PIRSR006429-1"/>
    </source>
</evidence>
<proteinExistence type="inferred from homology"/>
<feature type="binding site" evidence="11">
    <location>
        <position position="22"/>
    </location>
    <ligand>
        <name>[4Fe-4S] cluster</name>
        <dbReference type="ChEBI" id="CHEBI:49883"/>
        <label>1</label>
    </ligand>
</feature>
<dbReference type="InterPro" id="IPR017900">
    <property type="entry name" value="4Fe4S_Fe_S_CS"/>
</dbReference>
<gene>
    <name evidence="13" type="primary">gltB_2</name>
    <name evidence="13" type="ORF">ATZ99_02750</name>
</gene>
<evidence type="ECO:0000256" key="2">
    <source>
        <dbReference type="ARBA" id="ARBA00012079"/>
    </source>
</evidence>
<dbReference type="EC" id="1.4.1.13" evidence="2"/>
<dbReference type="OrthoDB" id="9758182at2"/>
<comment type="caution">
    <text evidence="13">The sequence shown here is derived from an EMBL/GenBank/DDBJ whole genome shotgun (WGS) entry which is preliminary data.</text>
</comment>
<dbReference type="Pfam" id="PF01645">
    <property type="entry name" value="Glu_synthase"/>
    <property type="match status" value="1"/>
</dbReference>
<comment type="similarity">
    <text evidence="1 10">Belongs to the glutamate synthase family.</text>
</comment>
<dbReference type="PIRSF" id="PIRSF500061">
    <property type="entry name" value="GOGAT_lg2_archl"/>
    <property type="match status" value="1"/>
</dbReference>
<dbReference type="EMBL" id="LOHZ01000018">
    <property type="protein sequence ID" value="KYO68412.1"/>
    <property type="molecule type" value="Genomic_DNA"/>
</dbReference>
<keyword evidence="8" id="KW-0314">Glutamate biosynthesis</keyword>
<protein>
    <recommendedName>
        <fullName evidence="2">glutamate synthase (NADPH)</fullName>
        <ecNumber evidence="2">1.4.1.13</ecNumber>
    </recommendedName>
</protein>
<keyword evidence="3" id="KW-0028">Amino-acid biosynthesis</keyword>
<name>A0A162MY93_9FIRM</name>
<dbReference type="AlphaFoldDB" id="A0A162MY93"/>
<dbReference type="SUPFAM" id="SSF54862">
    <property type="entry name" value="4Fe-4S ferredoxins"/>
    <property type="match status" value="1"/>
</dbReference>
<accession>A0A162MY93</accession>
<evidence type="ECO:0000313" key="13">
    <source>
        <dbReference type="EMBL" id="KYO68412.1"/>
    </source>
</evidence>
<evidence type="ECO:0000256" key="9">
    <source>
        <dbReference type="ARBA" id="ARBA00048151"/>
    </source>
</evidence>
<evidence type="ECO:0000256" key="3">
    <source>
        <dbReference type="ARBA" id="ARBA00022605"/>
    </source>
</evidence>
<feature type="binding site" evidence="11">
    <location>
        <position position="16"/>
    </location>
    <ligand>
        <name>[4Fe-4S] cluster</name>
        <dbReference type="ChEBI" id="CHEBI:49883"/>
        <label>1</label>
    </ligand>
</feature>
<dbReference type="GO" id="GO:0004355">
    <property type="term" value="F:glutamate synthase (NADPH) activity"/>
    <property type="evidence" value="ECO:0007669"/>
    <property type="project" value="UniProtKB-EC"/>
</dbReference>
<dbReference type="PATRIC" id="fig|520767.4.peg.275"/>
<dbReference type="STRING" id="520767.ATZ99_02750"/>
<evidence type="ECO:0000256" key="6">
    <source>
        <dbReference type="ARBA" id="ARBA00023004"/>
    </source>
</evidence>
<keyword evidence="14" id="KW-1185">Reference proteome</keyword>
<evidence type="ECO:0000259" key="12">
    <source>
        <dbReference type="PROSITE" id="PS51379"/>
    </source>
</evidence>
<dbReference type="GO" id="GO:0051539">
    <property type="term" value="F:4 iron, 4 sulfur cluster binding"/>
    <property type="evidence" value="ECO:0007669"/>
    <property type="project" value="UniProtKB-KW"/>
</dbReference>
<feature type="binding site" evidence="11">
    <location>
        <position position="51"/>
    </location>
    <ligand>
        <name>[4Fe-4S] cluster</name>
        <dbReference type="ChEBI" id="CHEBI:49883"/>
        <label>2</label>
    </ligand>
</feature>
<feature type="domain" description="4Fe-4S ferredoxin-type" evidence="12">
    <location>
        <begin position="8"/>
        <end position="35"/>
    </location>
</feature>
<dbReference type="InterPro" id="IPR002932">
    <property type="entry name" value="Glu_synthdom"/>
</dbReference>
<feature type="binding site" evidence="11">
    <location>
        <position position="26"/>
    </location>
    <ligand>
        <name>[4Fe-4S] cluster</name>
        <dbReference type="ChEBI" id="CHEBI:49883"/>
        <label>2</label>
    </ligand>
</feature>
<feature type="binding site" evidence="11">
    <location>
        <position position="45"/>
    </location>
    <ligand>
        <name>[4Fe-4S] cluster</name>
        <dbReference type="ChEBI" id="CHEBI:49883"/>
        <label>2</label>
    </ligand>
</feature>
<dbReference type="CDD" id="cd02808">
    <property type="entry name" value="GltS_FMN"/>
    <property type="match status" value="1"/>
</dbReference>
<feature type="binding site" evidence="11">
    <location>
        <position position="55"/>
    </location>
    <ligand>
        <name>[4Fe-4S] cluster</name>
        <dbReference type="ChEBI" id="CHEBI:49883"/>
        <label>1</label>
    </ligand>
</feature>
<dbReference type="InterPro" id="IPR017896">
    <property type="entry name" value="4Fe4S_Fe-S-bd"/>
</dbReference>
<keyword evidence="11" id="KW-0004">4Fe-4S</keyword>
<dbReference type="RefSeq" id="WP_068747456.1">
    <property type="nucleotide sequence ID" value="NZ_LOHZ01000018.1"/>
</dbReference>
<reference evidence="13 14" key="1">
    <citation type="submission" date="2015-12" db="EMBL/GenBank/DDBJ databases">
        <title>Draft genome of Thermovenabulum gondwanense isolated from a red thermophilic microbial mat colonisisng an outflow channel of a bore well.</title>
        <authorList>
            <person name="Patel B.K."/>
        </authorList>
    </citation>
    <scope>NUCLEOTIDE SEQUENCE [LARGE SCALE GENOMIC DNA]</scope>
    <source>
        <strain evidence="13 14">R270</strain>
    </source>
</reference>
<dbReference type="PANTHER" id="PTHR43819:SF1">
    <property type="entry name" value="ARCHAEAL-TYPE GLUTAMATE SYNTHASE [NADPH]"/>
    <property type="match status" value="1"/>
</dbReference>
<dbReference type="PROSITE" id="PS00198">
    <property type="entry name" value="4FE4S_FER_1"/>
    <property type="match status" value="1"/>
</dbReference>
<evidence type="ECO:0000256" key="10">
    <source>
        <dbReference type="PIRNR" id="PIRNR006429"/>
    </source>
</evidence>
<evidence type="ECO:0000256" key="7">
    <source>
        <dbReference type="ARBA" id="ARBA00023014"/>
    </source>
</evidence>
<dbReference type="Gene3D" id="3.20.20.70">
    <property type="entry name" value="Aldolase class I"/>
    <property type="match status" value="1"/>
</dbReference>
<organism evidence="13 14">
    <name type="scientific">Thermovenabulum gondwanense</name>
    <dbReference type="NCBI Taxonomy" id="520767"/>
    <lineage>
        <taxon>Bacteria</taxon>
        <taxon>Bacillati</taxon>
        <taxon>Bacillota</taxon>
        <taxon>Clostridia</taxon>
        <taxon>Thermosediminibacterales</taxon>
        <taxon>Thermosediminibacteraceae</taxon>
        <taxon>Thermovenabulum</taxon>
    </lineage>
</organism>
<dbReference type="PANTHER" id="PTHR43819">
    <property type="entry name" value="ARCHAEAL-TYPE GLUTAMATE SYNTHASE [NADPH]"/>
    <property type="match status" value="1"/>
</dbReference>
<dbReference type="InterPro" id="IPR043578">
    <property type="entry name" value="GltB_archl_type"/>
</dbReference>
<keyword evidence="4 11" id="KW-0479">Metal-binding</keyword>
<evidence type="ECO:0000256" key="1">
    <source>
        <dbReference type="ARBA" id="ARBA00009716"/>
    </source>
</evidence>
<dbReference type="InterPro" id="IPR013785">
    <property type="entry name" value="Aldolase_TIM"/>
</dbReference>
<keyword evidence="5 13" id="KW-0560">Oxidoreductase</keyword>
<keyword evidence="6 11" id="KW-0408">Iron</keyword>
<dbReference type="GO" id="GO:0006537">
    <property type="term" value="P:glutamate biosynthetic process"/>
    <property type="evidence" value="ECO:0007669"/>
    <property type="project" value="UniProtKB-KW"/>
</dbReference>
<sequence length="500" mass="54572">MKFSHPDFLVKINENCIKCKRCISECSFQVFTWEKDKIKISHEKCVACHRCTLYCPAAAITVVKFPAEYKENYLWAQEIIKDIWKQADTGGKILTGTGNDRPYPVLWDKILLDASQVTNPSIDPLREPMELRTYLGKKPEKLEFWCNKNGEVKLTTVMEPQIKLETPIIFAGMSYGAVSLNVHLILAKAAQELGTLMNTGEGGLPAELLPYKDNIVVQCASGRFGVSLEYLNSCAAVEIKIGQGAKPGIGGHLPGEKVTEDISRTRMIPSGTDAISPAPHHDIYSIEDLKQLIYAIKEATRYKKPVGVKIAAVHNVAAIASGVVRAGADIITIDGFRAGTGAAPKVIRDHVGIPIEIALAQVDEQLRREGIRHMASIIASGGIRNSADIIKAIALGADAVAIGTAALIALGCHLCQKCYTGLCPWGITTQKPELIKRLNVNEGVLRVTNLVKAWNLEIKEILGALGINSIESLRGNRERLRGIDLDEVYLDVLGIKPVGR</sequence>
<dbReference type="PIRSF" id="PIRSF006429">
    <property type="entry name" value="GOGAT_lg_2"/>
    <property type="match status" value="1"/>
</dbReference>
<dbReference type="SUPFAM" id="SSF51395">
    <property type="entry name" value="FMN-linked oxidoreductases"/>
    <property type="match status" value="1"/>
</dbReference>
<keyword evidence="7 11" id="KW-0411">Iron-sulfur</keyword>
<dbReference type="Gene3D" id="3.30.70.20">
    <property type="match status" value="1"/>
</dbReference>
<feature type="binding site" evidence="11">
    <location>
        <position position="48"/>
    </location>
    <ligand>
        <name>[4Fe-4S] cluster</name>
        <dbReference type="ChEBI" id="CHEBI:49883"/>
        <label>2</label>
    </ligand>
</feature>
<evidence type="ECO:0000256" key="8">
    <source>
        <dbReference type="ARBA" id="ARBA00023164"/>
    </source>
</evidence>
<dbReference type="Pfam" id="PF13187">
    <property type="entry name" value="Fer4_9"/>
    <property type="match status" value="1"/>
</dbReference>
<feature type="domain" description="4Fe-4S ferredoxin-type" evidence="12">
    <location>
        <begin position="36"/>
        <end position="65"/>
    </location>
</feature>
<dbReference type="InterPro" id="IPR024188">
    <property type="entry name" value="GltB"/>
</dbReference>
<dbReference type="GO" id="GO:0046872">
    <property type="term" value="F:metal ion binding"/>
    <property type="evidence" value="ECO:0007669"/>
    <property type="project" value="UniProtKB-KW"/>
</dbReference>
<comment type="catalytic activity">
    <reaction evidence="9">
        <text>2 L-glutamate + NADP(+) = L-glutamine + 2-oxoglutarate + NADPH + H(+)</text>
        <dbReference type="Rhea" id="RHEA:15501"/>
        <dbReference type="ChEBI" id="CHEBI:15378"/>
        <dbReference type="ChEBI" id="CHEBI:16810"/>
        <dbReference type="ChEBI" id="CHEBI:29985"/>
        <dbReference type="ChEBI" id="CHEBI:57783"/>
        <dbReference type="ChEBI" id="CHEBI:58349"/>
        <dbReference type="ChEBI" id="CHEBI:58359"/>
        <dbReference type="EC" id="1.4.1.13"/>
    </reaction>
</comment>
<dbReference type="Proteomes" id="UP000075737">
    <property type="component" value="Unassembled WGS sequence"/>
</dbReference>
<dbReference type="PROSITE" id="PS51379">
    <property type="entry name" value="4FE4S_FER_2"/>
    <property type="match status" value="2"/>
</dbReference>
<evidence type="ECO:0000256" key="5">
    <source>
        <dbReference type="ARBA" id="ARBA00023002"/>
    </source>
</evidence>
<evidence type="ECO:0000313" key="14">
    <source>
        <dbReference type="Proteomes" id="UP000075737"/>
    </source>
</evidence>
<feature type="binding site" evidence="11">
    <location>
        <position position="19"/>
    </location>
    <ligand>
        <name>[4Fe-4S] cluster</name>
        <dbReference type="ChEBI" id="CHEBI:49883"/>
        <label>1</label>
    </ligand>
</feature>